<organism evidence="4 5">
    <name type="scientific">Bremerella alba</name>
    <dbReference type="NCBI Taxonomy" id="980252"/>
    <lineage>
        <taxon>Bacteria</taxon>
        <taxon>Pseudomonadati</taxon>
        <taxon>Planctomycetota</taxon>
        <taxon>Planctomycetia</taxon>
        <taxon>Pirellulales</taxon>
        <taxon>Pirellulaceae</taxon>
        <taxon>Bremerella</taxon>
    </lineage>
</organism>
<keyword evidence="2" id="KW-0812">Transmembrane</keyword>
<feature type="domain" description="VWFA" evidence="3">
    <location>
        <begin position="193"/>
        <end position="334"/>
    </location>
</feature>
<dbReference type="CDD" id="cd00198">
    <property type="entry name" value="vWFA"/>
    <property type="match status" value="1"/>
</dbReference>
<evidence type="ECO:0000256" key="2">
    <source>
        <dbReference type="SAM" id="Phobius"/>
    </source>
</evidence>
<dbReference type="Proteomes" id="UP000551616">
    <property type="component" value="Unassembled WGS sequence"/>
</dbReference>
<keyword evidence="2" id="KW-0472">Membrane</keyword>
<dbReference type="PROSITE" id="PS50234">
    <property type="entry name" value="VWFA"/>
    <property type="match status" value="1"/>
</dbReference>
<name>A0A7V8V9X2_9BACT</name>
<dbReference type="Gene3D" id="3.40.50.410">
    <property type="entry name" value="von Willebrand factor, type A domain"/>
    <property type="match status" value="1"/>
</dbReference>
<dbReference type="RefSeq" id="WP_207399006.1">
    <property type="nucleotide sequence ID" value="NZ_JABRWO010000017.1"/>
</dbReference>
<evidence type="ECO:0000313" key="5">
    <source>
        <dbReference type="Proteomes" id="UP000551616"/>
    </source>
</evidence>
<dbReference type="InterPro" id="IPR036465">
    <property type="entry name" value="vWFA_dom_sf"/>
</dbReference>
<keyword evidence="2" id="KW-1133">Transmembrane helix</keyword>
<dbReference type="AlphaFoldDB" id="A0A7V8V9X2"/>
<reference evidence="4 5" key="1">
    <citation type="submission" date="2020-05" db="EMBL/GenBank/DDBJ databases">
        <title>Bremerella alba sp. nov., a novel planctomycete isolated from the surface of the macroalga Fucus spiralis.</title>
        <authorList>
            <person name="Godinho O."/>
            <person name="Botelho R."/>
            <person name="Albuquerque L."/>
            <person name="Wiegand S."/>
            <person name="Da Costa M.S."/>
            <person name="Lobo-Da-Cunha A."/>
            <person name="Jogler C."/>
            <person name="Lage O.M."/>
        </authorList>
    </citation>
    <scope>NUCLEOTIDE SEQUENCE [LARGE SCALE GENOMIC DNA]</scope>
    <source>
        <strain evidence="4 5">FF15</strain>
    </source>
</reference>
<evidence type="ECO:0000259" key="3">
    <source>
        <dbReference type="PROSITE" id="PS50234"/>
    </source>
</evidence>
<evidence type="ECO:0000256" key="1">
    <source>
        <dbReference type="SAM" id="MobiDB-lite"/>
    </source>
</evidence>
<protein>
    <recommendedName>
        <fullName evidence="3">VWFA domain-containing protein</fullName>
    </recommendedName>
</protein>
<feature type="transmembrane region" description="Helical" evidence="2">
    <location>
        <begin position="41"/>
        <end position="63"/>
    </location>
</feature>
<dbReference type="SUPFAM" id="SSF53300">
    <property type="entry name" value="vWA-like"/>
    <property type="match status" value="1"/>
</dbReference>
<dbReference type="EMBL" id="JABRWO010000017">
    <property type="protein sequence ID" value="MBA2117633.1"/>
    <property type="molecule type" value="Genomic_DNA"/>
</dbReference>
<feature type="region of interest" description="Disordered" evidence="1">
    <location>
        <begin position="1"/>
        <end position="20"/>
    </location>
</feature>
<dbReference type="InterPro" id="IPR002035">
    <property type="entry name" value="VWF_A"/>
</dbReference>
<sequence length="647" mass="73090">MPILPAAPLPASSSSGPQIETHDVAPRGLLRSAAHAAYNSIAFLTSFIFHFALVVFLAMFTLVGPSQPPQLLTVIEPDMTEDLEMFEIELDQSNEISTEMAEASMPVSEMGMGGLVAASLSAPVLQEQAIDPTETVDVQLSDIAMISKDTDSLIQEIPSGTIGSAQEVVSDYQEAMDQIAQELIWMLSKNKVLVIWLFDQSESMKDDQQIIRGRISRVYQEIGLTEEGQGDMLTTAITSYGQGFQLLTPAPTAVLSEIQSAIDKIQVDTSGEEMSCSAIMEALAQHKKYANIADRKIAMILVSDESGNPGDNQSQLENVIKTAQQMDCRLFVMGREAMFGYPHAHYQWRHPFDGEMHLLKIDRGPETAFVEQLQTDGYGKRWDAMTAGFGPYEQVRMAKETGGRFFMLPGQEDKIHRVTDRKFDPKTMDYFRPDLRPRAEQVAEIKGDPLKSLVTKVVYDLNPFQEDRANVLTIRHWYSRNPQEMANQVRKEQSEVIPYGRYLDEAIKVMEKNVELRDNSVSIRWQANFDLILGQLYAYRCRAYEYGVSSELFLKNPTPPNPDRAEYLEFRGWELRTRKELVAADKTQADADRAKQLLTFVTQEYQGTPWATRAAWEVKRGFGSTLVPYYFDVRRRKSDQKVPIPKL</sequence>
<evidence type="ECO:0000313" key="4">
    <source>
        <dbReference type="EMBL" id="MBA2117633.1"/>
    </source>
</evidence>
<gene>
    <name evidence="4" type="ORF">HOV93_48330</name>
</gene>
<accession>A0A7V8V9X2</accession>
<comment type="caution">
    <text evidence="4">The sequence shown here is derived from an EMBL/GenBank/DDBJ whole genome shotgun (WGS) entry which is preliminary data.</text>
</comment>
<keyword evidence="5" id="KW-1185">Reference proteome</keyword>
<proteinExistence type="predicted"/>